<feature type="coiled-coil region" evidence="1">
    <location>
        <begin position="100"/>
        <end position="127"/>
    </location>
</feature>
<dbReference type="EMBL" id="AP008228">
    <property type="protein sequence ID" value="BAD72061.1"/>
    <property type="molecule type" value="Genomic_DNA"/>
</dbReference>
<name>Q5SGM0_THET8</name>
<dbReference type="AlphaFoldDB" id="Q5SGM0"/>
<keyword evidence="2" id="KW-0614">Plasmid</keyword>
<sequence>MEHPEGEDPTLLPPALAARALGVSPATLRRYAALWERLVGPLPRDPRGGRLWPKEALARLRAAREAHLREGLPLEEALARVQGDFPALALPSEGEALALLRALAERLERVEGELRALREENARLREALKALEPPRRRPWWRFWGH</sequence>
<dbReference type="EnsemblBacteria" id="BAD72061">
    <property type="protein sequence ID" value="BAD72061"/>
    <property type="gene ID" value="BAD72061"/>
</dbReference>
<dbReference type="GeneID" id="3167913"/>
<accession>Q5SGM0</accession>
<evidence type="ECO:0000313" key="3">
    <source>
        <dbReference type="Proteomes" id="UP000000532"/>
    </source>
</evidence>
<dbReference type="RefSeq" id="WP_011229284.1">
    <property type="nucleotide sequence ID" value="NC_006463.1"/>
</dbReference>
<protein>
    <submittedName>
        <fullName evidence="2">Uncharacterized protein</fullName>
    </submittedName>
</protein>
<dbReference type="SUPFAM" id="SSF46955">
    <property type="entry name" value="Putative DNA-binding domain"/>
    <property type="match status" value="1"/>
</dbReference>
<proteinExistence type="predicted"/>
<geneLocation type="plasmid" evidence="2 3">
    <name>pTT8</name>
</geneLocation>
<dbReference type="InterPro" id="IPR009061">
    <property type="entry name" value="DNA-bd_dom_put_sf"/>
</dbReference>
<dbReference type="KEGG" id="ttj:TTHC014"/>
<dbReference type="Proteomes" id="UP000000532">
    <property type="component" value="Plasmid pTT8"/>
</dbReference>
<evidence type="ECO:0000313" key="2">
    <source>
        <dbReference type="EMBL" id="BAD72061.1"/>
    </source>
</evidence>
<organism evidence="2 3">
    <name type="scientific">Thermus thermophilus (strain ATCC 27634 / DSM 579 / HB8)</name>
    <dbReference type="NCBI Taxonomy" id="300852"/>
    <lineage>
        <taxon>Bacteria</taxon>
        <taxon>Thermotogati</taxon>
        <taxon>Deinococcota</taxon>
        <taxon>Deinococci</taxon>
        <taxon>Thermales</taxon>
        <taxon>Thermaceae</taxon>
        <taxon>Thermus</taxon>
    </lineage>
</organism>
<dbReference type="HOGENOM" id="CLU_1786006_0_0_0"/>
<keyword evidence="1" id="KW-0175">Coiled coil</keyword>
<dbReference type="Gene3D" id="1.10.1660.10">
    <property type="match status" value="1"/>
</dbReference>
<evidence type="ECO:0000256" key="1">
    <source>
        <dbReference type="SAM" id="Coils"/>
    </source>
</evidence>
<dbReference type="PATRIC" id="fig|300852.9.peg.2220"/>
<keyword evidence="3" id="KW-1185">Reference proteome</keyword>
<gene>
    <name evidence="2" type="ordered locus">TTHC014</name>
</gene>
<dbReference type="eggNOG" id="COG0789">
    <property type="taxonomic scope" value="Bacteria"/>
</dbReference>
<reference evidence="2 3" key="1">
    <citation type="submission" date="2004-11" db="EMBL/GenBank/DDBJ databases">
        <title>Complete genome sequence of Thermus thermophilus HB8.</title>
        <authorList>
            <person name="Masui R."/>
            <person name="Kurokawa K."/>
            <person name="Nakagawa N."/>
            <person name="Tokunaga F."/>
            <person name="Koyama Y."/>
            <person name="Shibata T."/>
            <person name="Oshima T."/>
            <person name="Yokoyama S."/>
            <person name="Yasunaga T."/>
            <person name="Kuramitsu S."/>
        </authorList>
    </citation>
    <scope>NUCLEOTIDE SEQUENCE [LARGE SCALE GENOMIC DNA]</scope>
    <source>
        <strain evidence="3">ATCC 27634 / DSM 579 / HB8</strain>
        <plasmid evidence="2 3">pTT8</plasmid>
    </source>
</reference>